<dbReference type="Gene3D" id="3.90.1750.10">
    <property type="entry name" value="Hect, E3 ligase catalytic domains"/>
    <property type="match status" value="1"/>
</dbReference>
<dbReference type="InterPro" id="IPR035983">
    <property type="entry name" value="Hect_E3_ubiquitin_ligase"/>
</dbReference>
<dbReference type="SUPFAM" id="SSF56204">
    <property type="entry name" value="Hect, E3 ligase catalytic domain"/>
    <property type="match status" value="1"/>
</dbReference>
<reference evidence="8 9" key="1">
    <citation type="submission" date="2019-01" db="EMBL/GenBank/DDBJ databases">
        <title>Genomes sequencing and comparative genomics of infectious freshwater microsporidia, Cucumispora dikerogammari and Thelohania contejeani.</title>
        <authorList>
            <person name="Cormier A."/>
            <person name="Giraud I."/>
            <person name="Wattier R."/>
            <person name="Teixeira M."/>
            <person name="Grandjean F."/>
            <person name="Rigaud T."/>
            <person name="Cordaux R."/>
        </authorList>
    </citation>
    <scope>NUCLEOTIDE SEQUENCE [LARGE SCALE GENOMIC DNA]</scope>
    <source>
        <strain evidence="8">T1</strain>
        <tissue evidence="8">Spores</tissue>
    </source>
</reference>
<accession>A0ABQ7I1W3</accession>
<protein>
    <recommendedName>
        <fullName evidence="3">HECT-type E3 ubiquitin transferase</fullName>
        <ecNumber evidence="3">2.3.2.26</ecNumber>
    </recommendedName>
</protein>
<dbReference type="Pfam" id="PF00632">
    <property type="entry name" value="HECT"/>
    <property type="match status" value="1"/>
</dbReference>
<sequence length="904" mass="107622">MIIQSIDQPKTQPINVSGLMQQMNEENKDLKIVVNNVSNDLEKNINFYINKDEYIDYISSVIKFTFDYIKKGGEYQKIMLQIIKYNFEFLKSHNIIIIKQLLLLIDLISDRFMNLNNKNKIPKKIVNNYIIEGMAMLHYPYSKPYSTVLFSKKKRFLLRNEYKILNNLEETIKCKENLEKYMTMHHYNEIAYMDYMRSIYYIDDDESNTFALLKLFVIYLKFSLKSNNIPEGKYNFENNYSNFEILLNECKSTSYVIVEKCVLWIIYDRLTFYKDDVSIDENKLLYMQSVYRYDKLRLIIYDYFLTIKRRINNSSELILNFLFEYIKLFTTNYRMTDESFNSLINSFDYICGSHDGAIYIEIDALFRIKLGTSLINLLLIKSYYLKKSNIINIKSIIKIKNKKYVNNIIKTIEIYCIKHFNILTSDRISYIKLKKSSRMFIISIIYLFNVFDSRSYSNKIINEFCKLIISSKVNICLKTLYSKTNNTLLDECIFYLCLLVYKCYYYKMNNDEKFRINILLQAVIYKNNPKVGDMLYKNQNILLITEFILNSNINLPYMFKTYLIGNRFRFLNHRSENIIINSNNVIETTKSSLNNIKDFKYIKWKIQFINENVKTDVNHVNIWLNLFCKELKKSNLFKKVTEMNYYYPSIRINVNQKMLSYYELVGIIIGISLTYNINFKLELSLIIYKKILGLPCNYSDFEKENKKMCEKIKNIDFLNPNNSGCNVKLWDEYSLVNIELKCTNKDLLKSEEIGLDYLHSISKIYLETGINDQIKYLINGMSKVINLNYLKGINEVELRRLIFGYELYTSDNIATIMRFNTECIEKSYMQSFIAESKNEDLNKIIRNIIGDRILKEGEYINIIKTKSKDLLILCGFKSLTVEIPNFPDYKSFKKQMNYFINHAI</sequence>
<dbReference type="PANTHER" id="PTHR11254">
    <property type="entry name" value="HECT DOMAIN UBIQUITIN-PROTEIN LIGASE"/>
    <property type="match status" value="1"/>
</dbReference>
<evidence type="ECO:0000256" key="1">
    <source>
        <dbReference type="ARBA" id="ARBA00000885"/>
    </source>
</evidence>
<keyword evidence="9" id="KW-1185">Reference proteome</keyword>
<organism evidence="8 9">
    <name type="scientific">Astathelohania contejeani</name>
    <dbReference type="NCBI Taxonomy" id="164912"/>
    <lineage>
        <taxon>Eukaryota</taxon>
        <taxon>Fungi</taxon>
        <taxon>Fungi incertae sedis</taxon>
        <taxon>Microsporidia</taxon>
        <taxon>Astathelohaniidae</taxon>
        <taxon>Astathelohania</taxon>
    </lineage>
</organism>
<comment type="caution">
    <text evidence="6">Lacks conserved residue(s) required for the propagation of feature annotation.</text>
</comment>
<gene>
    <name evidence="8" type="primary">HACE1_1</name>
    <name evidence="8" type="ORF">TCON_0355</name>
</gene>
<name>A0ABQ7I1W3_9MICR</name>
<evidence type="ECO:0000313" key="9">
    <source>
        <dbReference type="Proteomes" id="UP001516464"/>
    </source>
</evidence>
<evidence type="ECO:0000256" key="4">
    <source>
        <dbReference type="ARBA" id="ARBA00022679"/>
    </source>
</evidence>
<feature type="domain" description="HECT" evidence="7">
    <location>
        <begin position="595"/>
        <end position="828"/>
    </location>
</feature>
<dbReference type="InterPro" id="IPR050409">
    <property type="entry name" value="E3_ubiq-protein_ligase"/>
</dbReference>
<evidence type="ECO:0000256" key="5">
    <source>
        <dbReference type="ARBA" id="ARBA00022786"/>
    </source>
</evidence>
<evidence type="ECO:0000256" key="3">
    <source>
        <dbReference type="ARBA" id="ARBA00012485"/>
    </source>
</evidence>
<keyword evidence="5 6" id="KW-0833">Ubl conjugation pathway</keyword>
<keyword evidence="4" id="KW-0808">Transferase</keyword>
<dbReference type="InterPro" id="IPR000569">
    <property type="entry name" value="HECT_dom"/>
</dbReference>
<dbReference type="EC" id="2.3.2.26" evidence="3"/>
<comment type="pathway">
    <text evidence="2">Protein modification; protein ubiquitination.</text>
</comment>
<dbReference type="Proteomes" id="UP001516464">
    <property type="component" value="Unassembled WGS sequence"/>
</dbReference>
<proteinExistence type="predicted"/>
<comment type="caution">
    <text evidence="8">The sequence shown here is derived from an EMBL/GenBank/DDBJ whole genome shotgun (WGS) entry which is preliminary data.</text>
</comment>
<evidence type="ECO:0000259" key="7">
    <source>
        <dbReference type="PROSITE" id="PS50237"/>
    </source>
</evidence>
<evidence type="ECO:0000256" key="2">
    <source>
        <dbReference type="ARBA" id="ARBA00004906"/>
    </source>
</evidence>
<dbReference type="EMBL" id="SBIQ01000013">
    <property type="protein sequence ID" value="KAF7684447.1"/>
    <property type="molecule type" value="Genomic_DNA"/>
</dbReference>
<evidence type="ECO:0000313" key="8">
    <source>
        <dbReference type="EMBL" id="KAF7684447.1"/>
    </source>
</evidence>
<dbReference type="PROSITE" id="PS50237">
    <property type="entry name" value="HECT"/>
    <property type="match status" value="1"/>
</dbReference>
<dbReference type="SMART" id="SM00119">
    <property type="entry name" value="HECTc"/>
    <property type="match status" value="1"/>
</dbReference>
<dbReference type="PANTHER" id="PTHR11254:SF440">
    <property type="entry name" value="E3 UBIQUITIN-PROTEIN LIGASE NEDD-4"/>
    <property type="match status" value="1"/>
</dbReference>
<comment type="catalytic activity">
    <reaction evidence="1">
        <text>S-ubiquitinyl-[E2 ubiquitin-conjugating enzyme]-L-cysteine + [acceptor protein]-L-lysine = [E2 ubiquitin-conjugating enzyme]-L-cysteine + N(6)-ubiquitinyl-[acceptor protein]-L-lysine.</text>
        <dbReference type="EC" id="2.3.2.26"/>
    </reaction>
</comment>
<evidence type="ECO:0000256" key="6">
    <source>
        <dbReference type="PROSITE-ProRule" id="PRU00104"/>
    </source>
</evidence>
<dbReference type="Gene3D" id="3.30.2160.10">
    <property type="entry name" value="Hect, E3 ligase catalytic domain"/>
    <property type="match status" value="1"/>
</dbReference>